<accession>A0A0S4JKN3</accession>
<evidence type="ECO:0000313" key="2">
    <source>
        <dbReference type="Proteomes" id="UP000051952"/>
    </source>
</evidence>
<keyword evidence="2" id="KW-1185">Reference proteome</keyword>
<proteinExistence type="predicted"/>
<dbReference type="EMBL" id="CYKH01001766">
    <property type="protein sequence ID" value="CUG89745.1"/>
    <property type="molecule type" value="Genomic_DNA"/>
</dbReference>
<name>A0A0S4JKN3_BODSA</name>
<gene>
    <name evidence="1" type="ORF">BSAL_23195</name>
</gene>
<evidence type="ECO:0000313" key="1">
    <source>
        <dbReference type="EMBL" id="CUG89745.1"/>
    </source>
</evidence>
<sequence>MLPFANGPFRFYTPLVLPCGQPQHNYFHPPPRHKLILYVALRRKQGSNLHEMSVLSCLVLRVKKKPETTLTL</sequence>
<organism evidence="1 2">
    <name type="scientific">Bodo saltans</name>
    <name type="common">Flagellated protozoan</name>
    <dbReference type="NCBI Taxonomy" id="75058"/>
    <lineage>
        <taxon>Eukaryota</taxon>
        <taxon>Discoba</taxon>
        <taxon>Euglenozoa</taxon>
        <taxon>Kinetoplastea</taxon>
        <taxon>Metakinetoplastina</taxon>
        <taxon>Eubodonida</taxon>
        <taxon>Bodonidae</taxon>
        <taxon>Bodo</taxon>
    </lineage>
</organism>
<dbReference type="VEuPathDB" id="TriTrypDB:BSAL_23195"/>
<protein>
    <submittedName>
        <fullName evidence="1">Uncharacterized protein</fullName>
    </submittedName>
</protein>
<reference evidence="2" key="1">
    <citation type="submission" date="2015-09" db="EMBL/GenBank/DDBJ databases">
        <authorList>
            <consortium name="Pathogen Informatics"/>
        </authorList>
    </citation>
    <scope>NUCLEOTIDE SEQUENCE [LARGE SCALE GENOMIC DNA]</scope>
    <source>
        <strain evidence="2">Lake Konstanz</strain>
    </source>
</reference>
<dbReference type="AlphaFoldDB" id="A0A0S4JKN3"/>
<dbReference type="Proteomes" id="UP000051952">
    <property type="component" value="Unassembled WGS sequence"/>
</dbReference>